<evidence type="ECO:0000256" key="1">
    <source>
        <dbReference type="ARBA" id="ARBA00004442"/>
    </source>
</evidence>
<name>A0A378Q172_9GAMM</name>
<dbReference type="Pfam" id="PF03958">
    <property type="entry name" value="Secretin_N"/>
    <property type="match status" value="3"/>
</dbReference>
<feature type="domain" description="Type II/III secretion system secretin-like" evidence="13">
    <location>
        <begin position="508"/>
        <end position="673"/>
    </location>
</feature>
<feature type="domain" description="NolW-like" evidence="14">
    <location>
        <begin position="205"/>
        <end position="287"/>
    </location>
</feature>
<evidence type="ECO:0000313" key="17">
    <source>
        <dbReference type="Proteomes" id="UP000255193"/>
    </source>
</evidence>
<dbReference type="InterPro" id="IPR013356">
    <property type="entry name" value="T2SS_GspD"/>
</dbReference>
<dbReference type="RefSeq" id="WP_067057553.1">
    <property type="nucleotide sequence ID" value="NZ_MXAO01000001.1"/>
</dbReference>
<dbReference type="GO" id="GO:0015627">
    <property type="term" value="C:type II protein secretion system complex"/>
    <property type="evidence" value="ECO:0007669"/>
    <property type="project" value="InterPro"/>
</dbReference>
<dbReference type="InterPro" id="IPR004846">
    <property type="entry name" value="T2SS/T3SS_dom"/>
</dbReference>
<dbReference type="InterPro" id="IPR038591">
    <property type="entry name" value="NolW-like_sf"/>
</dbReference>
<feature type="domain" description="GspD-like N0" evidence="15">
    <location>
        <begin position="46"/>
        <end position="110"/>
    </location>
</feature>
<keyword evidence="7" id="KW-0653">Protein transport</keyword>
<keyword evidence="5" id="KW-0812">Transmembrane</keyword>
<feature type="compositionally biased region" description="Low complexity" evidence="11">
    <location>
        <begin position="339"/>
        <end position="378"/>
    </location>
</feature>
<dbReference type="Pfam" id="PF00263">
    <property type="entry name" value="Secretin"/>
    <property type="match status" value="1"/>
</dbReference>
<comment type="subcellular location">
    <subcellularLocation>
        <location evidence="1 10">Cell outer membrane</location>
    </subcellularLocation>
</comment>
<dbReference type="Proteomes" id="UP000255193">
    <property type="component" value="Unassembled WGS sequence"/>
</dbReference>
<dbReference type="GO" id="GO:0015628">
    <property type="term" value="P:protein secretion by the type II secretion system"/>
    <property type="evidence" value="ECO:0007669"/>
    <property type="project" value="InterPro"/>
</dbReference>
<evidence type="ECO:0000313" key="16">
    <source>
        <dbReference type="EMBL" id="STY94571.1"/>
    </source>
</evidence>
<dbReference type="AlphaFoldDB" id="A0A378Q172"/>
<evidence type="ECO:0000256" key="5">
    <source>
        <dbReference type="ARBA" id="ARBA00022692"/>
    </source>
</evidence>
<dbReference type="PRINTS" id="PR00811">
    <property type="entry name" value="BCTERIALGSPD"/>
</dbReference>
<feature type="signal peptide" evidence="12">
    <location>
        <begin position="1"/>
        <end position="39"/>
    </location>
</feature>
<keyword evidence="3 10" id="KW-0813">Transport</keyword>
<gene>
    <name evidence="16" type="primary">pulD</name>
    <name evidence="16" type="ORF">NCTC11091_00336</name>
</gene>
<accession>A0A378Q172</accession>
<dbReference type="EMBL" id="UGQA01000001">
    <property type="protein sequence ID" value="STY94571.1"/>
    <property type="molecule type" value="Genomic_DNA"/>
</dbReference>
<dbReference type="GO" id="GO:0009279">
    <property type="term" value="C:cell outer membrane"/>
    <property type="evidence" value="ECO:0007669"/>
    <property type="project" value="UniProtKB-SubCell"/>
</dbReference>
<evidence type="ECO:0000256" key="8">
    <source>
        <dbReference type="ARBA" id="ARBA00023136"/>
    </source>
</evidence>
<dbReference type="Pfam" id="PF21305">
    <property type="entry name" value="type_II_gspD_N0"/>
    <property type="match status" value="1"/>
</dbReference>
<evidence type="ECO:0000256" key="12">
    <source>
        <dbReference type="SAM" id="SignalP"/>
    </source>
</evidence>
<dbReference type="PANTHER" id="PTHR30332">
    <property type="entry name" value="PROBABLE GENERAL SECRETION PATHWAY PROTEIN D"/>
    <property type="match status" value="1"/>
</dbReference>
<dbReference type="InterPro" id="IPR049371">
    <property type="entry name" value="GspD-like_N0"/>
</dbReference>
<evidence type="ECO:0000256" key="7">
    <source>
        <dbReference type="ARBA" id="ARBA00022927"/>
    </source>
</evidence>
<evidence type="ECO:0000256" key="2">
    <source>
        <dbReference type="ARBA" id="ARBA00006980"/>
    </source>
</evidence>
<dbReference type="Gene3D" id="3.30.1370.120">
    <property type="match status" value="3"/>
</dbReference>
<feature type="region of interest" description="Disordered" evidence="11">
    <location>
        <begin position="330"/>
        <end position="383"/>
    </location>
</feature>
<reference evidence="16 17" key="1">
    <citation type="submission" date="2018-06" db="EMBL/GenBank/DDBJ databases">
        <authorList>
            <consortium name="Pathogen Informatics"/>
            <person name="Doyle S."/>
        </authorList>
    </citation>
    <scope>NUCLEOTIDE SEQUENCE [LARGE SCALE GENOMIC DNA]</scope>
    <source>
        <strain evidence="16 17">NCTC11091</strain>
    </source>
</reference>
<keyword evidence="9" id="KW-0998">Cell outer membrane</keyword>
<evidence type="ECO:0000256" key="9">
    <source>
        <dbReference type="ARBA" id="ARBA00023237"/>
    </source>
</evidence>
<comment type="similarity">
    <text evidence="2">Belongs to the bacterial secretin family. GSP D subfamily.</text>
</comment>
<keyword evidence="6 12" id="KW-0732">Signal</keyword>
<evidence type="ECO:0000259" key="15">
    <source>
        <dbReference type="Pfam" id="PF21305"/>
    </source>
</evidence>
<keyword evidence="8" id="KW-0472">Membrane</keyword>
<feature type="domain" description="NolW-like" evidence="14">
    <location>
        <begin position="297"/>
        <end position="418"/>
    </location>
</feature>
<evidence type="ECO:0000256" key="6">
    <source>
        <dbReference type="ARBA" id="ARBA00022729"/>
    </source>
</evidence>
<proteinExistence type="inferred from homology"/>
<feature type="domain" description="NolW-like" evidence="14">
    <location>
        <begin position="140"/>
        <end position="197"/>
    </location>
</feature>
<evidence type="ECO:0000256" key="11">
    <source>
        <dbReference type="SAM" id="MobiDB-lite"/>
    </source>
</evidence>
<sequence length="797" mass="84046">MNAQPRFAASLRLSKSFARAWLGTCLLAATGLTSLVAHAETGYKVHLQDADIKAFIDQVASITHKNFVLDPRVNGNVTVIANKTLSEQEVYDLFLAVMKVNGIVAINRGDITELVPDSVAKQSGIDVDLRGRSSGSQMTTRIFYLTNTNANDILNVLRPMMPPYANATAVNSLNAVILSDRADHLNEYAKLIANLDNNVNDQLTVIPLRHVDPKRMMDLLNSLIGTAGGGTSSASAQGQGGQGSGVSSSGSNGLISLIADPAADRLLVKGSPELTAKVRQMVEQLDTVSSKRLSGLRVFRLKYASAPHIADMLRALLAYQSINSAGDPSTLQATSMFDNNNTNSTTTNTNTTNESSPTGSPISTSTTNTASTNSTSNTGRPFSIIADQTQNSVIVNASPELMPEIEAAIEQLDSRRDQVLIQAAIMEVSGNDTQQLGVQWALGSANSGIGIVNFSNVGAGLTNLATEVIKKTPGSAAAAVSGAFLGLGDSRVNSSGNREFYGAILQAIDKTNSANLLSMPSIVTLDNEKANILVGQNVPFVTGSYTTNGNSSTNPFQTITRQDVGVNLNVIPHIGENGTVRLEISQEVSSLVESTLNNTSGVVTNKNLIRTTVLADDQQTIALGGLMRDNSTYNQQKVPGLGDLPGIGGLFRSKSKNADKTNLIVFLQPTILRNGSAVASVTERSLDGIRTMQLVIDKNGTLKQLPLNVPPMYPNPAPVPRQGEINIATNDLVRPTAQNLTNTPVAGRSISQTVNTRDNPPVAPVSVTASGANSTPITVIPTPPAVIPVLDTTAPNP</sequence>
<evidence type="ECO:0000259" key="14">
    <source>
        <dbReference type="Pfam" id="PF03958"/>
    </source>
</evidence>
<organism evidence="16 17">
    <name type="scientific">Faucicola atlantae</name>
    <dbReference type="NCBI Taxonomy" id="34059"/>
    <lineage>
        <taxon>Bacteria</taxon>
        <taxon>Pseudomonadati</taxon>
        <taxon>Pseudomonadota</taxon>
        <taxon>Gammaproteobacteria</taxon>
        <taxon>Moraxellales</taxon>
        <taxon>Moraxellaceae</taxon>
        <taxon>Faucicola</taxon>
    </lineage>
</organism>
<dbReference type="InterPro" id="IPR001775">
    <property type="entry name" value="GspD/PilQ"/>
</dbReference>
<protein>
    <submittedName>
        <fullName evidence="16">Pullulanase secretion envelope pulD</fullName>
    </submittedName>
</protein>
<evidence type="ECO:0000256" key="3">
    <source>
        <dbReference type="ARBA" id="ARBA00022448"/>
    </source>
</evidence>
<evidence type="ECO:0000259" key="13">
    <source>
        <dbReference type="Pfam" id="PF00263"/>
    </source>
</evidence>
<dbReference type="NCBIfam" id="TIGR02517">
    <property type="entry name" value="type_II_gspD"/>
    <property type="match status" value="1"/>
</dbReference>
<evidence type="ECO:0000256" key="10">
    <source>
        <dbReference type="RuleBase" id="RU004004"/>
    </source>
</evidence>
<keyword evidence="4" id="KW-1134">Transmembrane beta strand</keyword>
<dbReference type="InterPro" id="IPR005644">
    <property type="entry name" value="NolW-like"/>
</dbReference>
<evidence type="ECO:0000256" key="4">
    <source>
        <dbReference type="ARBA" id="ARBA00022452"/>
    </source>
</evidence>
<feature type="chain" id="PRO_5016715285" evidence="12">
    <location>
        <begin position="40"/>
        <end position="797"/>
    </location>
</feature>
<dbReference type="PANTHER" id="PTHR30332:SF24">
    <property type="entry name" value="SECRETIN GSPD-RELATED"/>
    <property type="match status" value="1"/>
</dbReference>
<dbReference type="InterPro" id="IPR050810">
    <property type="entry name" value="Bact_Secretion_Sys_Channel"/>
</dbReference>